<comment type="caution">
    <text evidence="1">The sequence shown here is derived from an EMBL/GenBank/DDBJ whole genome shotgun (WGS) entry which is preliminary data.</text>
</comment>
<dbReference type="AlphaFoldDB" id="A0AAD6TIH8"/>
<reference evidence="1" key="1">
    <citation type="submission" date="2023-03" db="EMBL/GenBank/DDBJ databases">
        <title>Massive genome expansion in bonnet fungi (Mycena s.s.) driven by repeated elements and novel gene families across ecological guilds.</title>
        <authorList>
            <consortium name="Lawrence Berkeley National Laboratory"/>
            <person name="Harder C.B."/>
            <person name="Miyauchi S."/>
            <person name="Viragh M."/>
            <person name="Kuo A."/>
            <person name="Thoen E."/>
            <person name="Andreopoulos B."/>
            <person name="Lu D."/>
            <person name="Skrede I."/>
            <person name="Drula E."/>
            <person name="Henrissat B."/>
            <person name="Morin E."/>
            <person name="Kohler A."/>
            <person name="Barry K."/>
            <person name="LaButti K."/>
            <person name="Morin E."/>
            <person name="Salamov A."/>
            <person name="Lipzen A."/>
            <person name="Mereny Z."/>
            <person name="Hegedus B."/>
            <person name="Baldrian P."/>
            <person name="Stursova M."/>
            <person name="Weitz H."/>
            <person name="Taylor A."/>
            <person name="Grigoriev I.V."/>
            <person name="Nagy L.G."/>
            <person name="Martin F."/>
            <person name="Kauserud H."/>
        </authorList>
    </citation>
    <scope>NUCLEOTIDE SEQUENCE</scope>
    <source>
        <strain evidence="1">CBHHK200</strain>
    </source>
</reference>
<feature type="non-terminal residue" evidence="1">
    <location>
        <position position="1"/>
    </location>
</feature>
<dbReference type="EMBL" id="JARJCM010000003">
    <property type="protein sequence ID" value="KAJ7046292.1"/>
    <property type="molecule type" value="Genomic_DNA"/>
</dbReference>
<protein>
    <submittedName>
        <fullName evidence="1">Uncharacterized protein</fullName>
    </submittedName>
</protein>
<keyword evidence="2" id="KW-1185">Reference proteome</keyword>
<dbReference type="Proteomes" id="UP001218188">
    <property type="component" value="Unassembled WGS sequence"/>
</dbReference>
<gene>
    <name evidence="1" type="ORF">C8F04DRAFT_938930</name>
</gene>
<accession>A0AAD6TIH8</accession>
<evidence type="ECO:0000313" key="2">
    <source>
        <dbReference type="Proteomes" id="UP001218188"/>
    </source>
</evidence>
<name>A0AAD6TIH8_9AGAR</name>
<organism evidence="1 2">
    <name type="scientific">Mycena alexandri</name>
    <dbReference type="NCBI Taxonomy" id="1745969"/>
    <lineage>
        <taxon>Eukaryota</taxon>
        <taxon>Fungi</taxon>
        <taxon>Dikarya</taxon>
        <taxon>Basidiomycota</taxon>
        <taxon>Agaricomycotina</taxon>
        <taxon>Agaricomycetes</taxon>
        <taxon>Agaricomycetidae</taxon>
        <taxon>Agaricales</taxon>
        <taxon>Marasmiineae</taxon>
        <taxon>Mycenaceae</taxon>
        <taxon>Mycena</taxon>
    </lineage>
</organism>
<sequence>WAKTVYPEISAVNLGDSFNAVLRLWIRLESEYKWASGGRGIGKNSRPGQVLDWIKIARGGRKKKGETGPGVTIKSLAVFEREWWTWWGTLQPMWRVKDAGRPGRFNRDAYPSATKENWATLLHPGQNGVLTVVATLYWWGLEVQGKKAEKEDVESWAAAVTEVKWMLRGLAESKLAGT</sequence>
<evidence type="ECO:0000313" key="1">
    <source>
        <dbReference type="EMBL" id="KAJ7046292.1"/>
    </source>
</evidence>
<proteinExistence type="predicted"/>